<dbReference type="InterPro" id="IPR036390">
    <property type="entry name" value="WH_DNA-bd_sf"/>
</dbReference>
<dbReference type="SUPFAM" id="SSF46785">
    <property type="entry name" value="Winged helix' DNA-binding domain"/>
    <property type="match status" value="1"/>
</dbReference>
<comment type="caution">
    <text evidence="3">The sequence shown here is derived from an EMBL/GenBank/DDBJ whole genome shotgun (WGS) entry which is preliminary data.</text>
</comment>
<dbReference type="PATRIC" id="fig|292.27.peg.778"/>
<evidence type="ECO:0000313" key="3">
    <source>
        <dbReference type="EMBL" id="KML41360.1"/>
    </source>
</evidence>
<evidence type="ECO:0000259" key="2">
    <source>
        <dbReference type="Pfam" id="PF01051"/>
    </source>
</evidence>
<gene>
    <name evidence="3" type="ORF">VL15_37980</name>
</gene>
<evidence type="ECO:0000313" key="4">
    <source>
        <dbReference type="Proteomes" id="UP000036338"/>
    </source>
</evidence>
<sequence>MASKKETGGEPTQIALFQVPELPEPFRKAVPAIHIAPKSGAISLQQAKMWNALIKNAIEQNKDGERTWFEYTIGDLISDVGLNSKNREYVKATINSLLGFVVNWDHLSSKPEWNASALVAGAKLSGSILRYQFSDNIRELLMNPRIYASIDMRIAREFKRGHALTLWENVVRYEAVGRTPRMSVSTIRDLLLGMNWPQGAYAQYKTFKSRILVPALEEINRIANHEVELSEFKSGRTIMEVQFTISAKKKSEVATEDDLELLSSVTKFSIPLSEARKLLGEYGPAAMRHAIAYTEQRLKKKNAAPIDNVGAYFRKALSNGYQVDDGRARPLGKVVEMEASPEAAENELLAQFLAARVDEARGYFQELDPSDQSIYFARYNEQQSAPLLKLAANKKPKKAAEHAFFQWLGADVWGEPTDRDLLNFMLVRTASALR</sequence>
<name>A0A0J5W328_BURCE</name>
<dbReference type="Pfam" id="PF21205">
    <property type="entry name" value="Rep3_C"/>
    <property type="match status" value="1"/>
</dbReference>
<dbReference type="GO" id="GO:0003887">
    <property type="term" value="F:DNA-directed DNA polymerase activity"/>
    <property type="evidence" value="ECO:0007669"/>
    <property type="project" value="InterPro"/>
</dbReference>
<evidence type="ECO:0000256" key="1">
    <source>
        <dbReference type="ARBA" id="ARBA00038283"/>
    </source>
</evidence>
<dbReference type="InterPro" id="IPR000525">
    <property type="entry name" value="Initiator_Rep_WH1"/>
</dbReference>
<accession>A0A0J5W328</accession>
<dbReference type="InterPro" id="IPR036388">
    <property type="entry name" value="WH-like_DNA-bd_sf"/>
</dbReference>
<dbReference type="Gene3D" id="1.10.10.10">
    <property type="entry name" value="Winged helix-like DNA-binding domain superfamily/Winged helix DNA-binding domain"/>
    <property type="match status" value="1"/>
</dbReference>
<dbReference type="EMBL" id="LDWR01000112">
    <property type="protein sequence ID" value="KML41360.1"/>
    <property type="molecule type" value="Genomic_DNA"/>
</dbReference>
<feature type="domain" description="Initiator Rep protein WH1" evidence="2">
    <location>
        <begin position="42"/>
        <end position="169"/>
    </location>
</feature>
<dbReference type="Proteomes" id="UP000036338">
    <property type="component" value="Unassembled WGS sequence"/>
</dbReference>
<comment type="similarity">
    <text evidence="1">Belongs to the initiator RepB protein family.</text>
</comment>
<dbReference type="GO" id="GO:0006270">
    <property type="term" value="P:DNA replication initiation"/>
    <property type="evidence" value="ECO:0007669"/>
    <property type="project" value="InterPro"/>
</dbReference>
<organism evidence="3 4">
    <name type="scientific">Burkholderia cepacia</name>
    <name type="common">Pseudomonas cepacia</name>
    <dbReference type="NCBI Taxonomy" id="292"/>
    <lineage>
        <taxon>Bacteria</taxon>
        <taxon>Pseudomonadati</taxon>
        <taxon>Pseudomonadota</taxon>
        <taxon>Betaproteobacteria</taxon>
        <taxon>Burkholderiales</taxon>
        <taxon>Burkholderiaceae</taxon>
        <taxon>Burkholderia</taxon>
        <taxon>Burkholderia cepacia complex</taxon>
    </lineage>
</organism>
<dbReference type="AlphaFoldDB" id="A0A0J5W328"/>
<dbReference type="Pfam" id="PF01051">
    <property type="entry name" value="Rep3_N"/>
    <property type="match status" value="1"/>
</dbReference>
<proteinExistence type="inferred from homology"/>
<protein>
    <recommendedName>
        <fullName evidence="2">Initiator Rep protein WH1 domain-containing protein</fullName>
    </recommendedName>
</protein>
<reference evidence="3 4" key="1">
    <citation type="submission" date="2015-05" db="EMBL/GenBank/DDBJ databases">
        <title>Draft genome of Burkholderia cepacia LK29.</title>
        <authorList>
            <person name="Chan X.Y."/>
        </authorList>
    </citation>
    <scope>NUCLEOTIDE SEQUENCE [LARGE SCALE GENOMIC DNA]</scope>
    <source>
        <strain evidence="3 4">LK29</strain>
    </source>
</reference>